<dbReference type="Proteomes" id="UP001159659">
    <property type="component" value="Unassembled WGS sequence"/>
</dbReference>
<feature type="region of interest" description="Disordered" evidence="7">
    <location>
        <begin position="517"/>
        <end position="558"/>
    </location>
</feature>
<dbReference type="InterPro" id="IPR043128">
    <property type="entry name" value="Rev_trsase/Diguanyl_cyclase"/>
</dbReference>
<dbReference type="InterPro" id="IPR005162">
    <property type="entry name" value="Retrotrans_gag_dom"/>
</dbReference>
<feature type="compositionally biased region" description="Low complexity" evidence="7">
    <location>
        <begin position="543"/>
        <end position="558"/>
    </location>
</feature>
<dbReference type="SUPFAM" id="SSF56672">
    <property type="entry name" value="DNA/RNA polymerases"/>
    <property type="match status" value="1"/>
</dbReference>
<keyword evidence="6" id="KW-0479">Metal-binding</keyword>
<dbReference type="FunFam" id="3.30.70.270:FF:000026">
    <property type="entry name" value="Transposon Ty3-G Gag-Pol polyprotein"/>
    <property type="match status" value="1"/>
</dbReference>
<dbReference type="InterPro" id="IPR041577">
    <property type="entry name" value="RT_RNaseH_2"/>
</dbReference>
<feature type="domain" description="CCHC-type" evidence="8">
    <location>
        <begin position="235"/>
        <end position="248"/>
    </location>
</feature>
<evidence type="ECO:0000256" key="2">
    <source>
        <dbReference type="ARBA" id="ARBA00022695"/>
    </source>
</evidence>
<evidence type="ECO:0000313" key="10">
    <source>
        <dbReference type="Proteomes" id="UP001159659"/>
    </source>
</evidence>
<dbReference type="GO" id="GO:0003676">
    <property type="term" value="F:nucleic acid binding"/>
    <property type="evidence" value="ECO:0007669"/>
    <property type="project" value="InterPro"/>
</dbReference>
<sequence length="1055" mass="116258">MDWSDFPHLSQHHRELAEHMAQGLGEQALVNLLHCPPEQHVARLEQFEAFVFGQRRNASEARNEALNRTVETLSARPAQPRPIRMDPPKFDGTSPHTIVHWLLTVEQCGVAQLIEDDTRMVSYAMSNLRGKASEWAYSALMANADAFPSWAIFKAKISAMYQPPNNEVLLMARFFGARQAKRSLQEFVQEMRSLSAFINGEPIPERIKVATFMNGLRHWPIASGPFQKGNADVICYKCGKRGHMMARCYVKLAAGAKAASKKSFNPKGGSKNACTTHGFSTCPRWVGKCGSAVGAGCPTVADSEATPKFRVIEQMGSIVPEVPKGRTSTLLVYSARVRGYDQVMTLLVDSGASQNFVKLAALKKRPASYESLCQDGKREEAIVRLANGALVKSEGVQVELAFSFSDFSCKEKFTVLGMESPYDLILGMPWLDKHQPWIDWRTRTVASSTQDTGKDVLLREAYVADAVSNTVEGAMTVCQSTPGTTQLERSGVVVSALAESQVTHIPTQVEKTGVVNGAMTGSHASNGPTQSREPVAVDGGLTGSQAPQEPAQSQEPGAVGRSALAEIATTPSSRSKVVVTRRTSTRRIKTIKGTSKRVTLGSVSVQEDGPTNELFEAVEDKMPEASSVEVLQLVLASAEEIVNLSDMTWDLFLSELKEGKIHEIVAPVPEENVVDCCSSSTMDESVLETEKKKRFAAQGWDALKDSPFYDVLWKHRDLFPAEVPSRLPADRGIRHEIDLEPGTKYCVTRQWPLPKEQVDYIDEFFDKRAKAGHVRESKSPHCSPTFCVRKATGGWRVVHAYNKLNTATIPAQTPIPRKDVLLNSMGKSTIFSALDLKDGYYQVLMRDNDVAKNGSKHPKRYAVGVACDATRVEKCSGNIQPSSGSRVPEIPVLGCIVGAHGVRADPKKVKAVKEWPVPRHVKDLRQFLGLAIYLHKYSKNYAEQTKPLSDLLKKDTEWTWSKEQEDAFTSVKQSLKEAPVLALPDADKPFSVVCDASNFAIGSALMQKDDDGVDRVISYQSRLLKAAELNYPVHDKELLSIKYALVKFRVHLLGT</sequence>
<dbReference type="GO" id="GO:0016779">
    <property type="term" value="F:nucleotidyltransferase activity"/>
    <property type="evidence" value="ECO:0007669"/>
    <property type="project" value="UniProtKB-KW"/>
</dbReference>
<proteinExistence type="predicted"/>
<dbReference type="CDD" id="cd01647">
    <property type="entry name" value="RT_LTR"/>
    <property type="match status" value="1"/>
</dbReference>
<feature type="compositionally biased region" description="Polar residues" evidence="7">
    <location>
        <begin position="522"/>
        <end position="532"/>
    </location>
</feature>
<dbReference type="GO" id="GO:0008270">
    <property type="term" value="F:zinc ion binding"/>
    <property type="evidence" value="ECO:0007669"/>
    <property type="project" value="UniProtKB-KW"/>
</dbReference>
<keyword evidence="1" id="KW-0808">Transferase</keyword>
<dbReference type="InterPro" id="IPR043502">
    <property type="entry name" value="DNA/RNA_pol_sf"/>
</dbReference>
<protein>
    <recommendedName>
        <fullName evidence="8">CCHC-type domain-containing protein</fullName>
    </recommendedName>
</protein>
<gene>
    <name evidence="9" type="ORF">PFR002_LOCUS2997</name>
</gene>
<keyword evidence="3" id="KW-0540">Nuclease</keyword>
<name>A0AAV0T4Y9_9STRA</name>
<dbReference type="Gene3D" id="2.40.70.10">
    <property type="entry name" value="Acid Proteases"/>
    <property type="match status" value="1"/>
</dbReference>
<keyword evidence="4" id="KW-0255">Endonuclease</keyword>
<evidence type="ECO:0000256" key="6">
    <source>
        <dbReference type="PROSITE-ProRule" id="PRU00047"/>
    </source>
</evidence>
<dbReference type="Gene3D" id="3.10.10.10">
    <property type="entry name" value="HIV Type 1 Reverse Transcriptase, subunit A, domain 1"/>
    <property type="match status" value="1"/>
</dbReference>
<evidence type="ECO:0000259" key="8">
    <source>
        <dbReference type="PROSITE" id="PS50158"/>
    </source>
</evidence>
<evidence type="ECO:0000256" key="5">
    <source>
        <dbReference type="ARBA" id="ARBA00023268"/>
    </source>
</evidence>
<dbReference type="EMBL" id="CANTFK010000350">
    <property type="protein sequence ID" value="CAI5714890.1"/>
    <property type="molecule type" value="Genomic_DNA"/>
</dbReference>
<organism evidence="9 10">
    <name type="scientific">Peronospora farinosa</name>
    <dbReference type="NCBI Taxonomy" id="134698"/>
    <lineage>
        <taxon>Eukaryota</taxon>
        <taxon>Sar</taxon>
        <taxon>Stramenopiles</taxon>
        <taxon>Oomycota</taxon>
        <taxon>Peronosporomycetes</taxon>
        <taxon>Peronosporales</taxon>
        <taxon>Peronosporaceae</taxon>
        <taxon>Peronospora</taxon>
    </lineage>
</organism>
<evidence type="ECO:0000256" key="3">
    <source>
        <dbReference type="ARBA" id="ARBA00022722"/>
    </source>
</evidence>
<evidence type="ECO:0000256" key="7">
    <source>
        <dbReference type="SAM" id="MobiDB-lite"/>
    </source>
</evidence>
<keyword evidence="4" id="KW-0378">Hydrolase</keyword>
<dbReference type="PANTHER" id="PTHR37984">
    <property type="entry name" value="PROTEIN CBG26694"/>
    <property type="match status" value="1"/>
</dbReference>
<evidence type="ECO:0000256" key="4">
    <source>
        <dbReference type="ARBA" id="ARBA00022759"/>
    </source>
</evidence>
<dbReference type="InterPro" id="IPR001878">
    <property type="entry name" value="Znf_CCHC"/>
</dbReference>
<dbReference type="Pfam" id="PF03732">
    <property type="entry name" value="Retrotrans_gag"/>
    <property type="match status" value="1"/>
</dbReference>
<dbReference type="InterPro" id="IPR021109">
    <property type="entry name" value="Peptidase_aspartic_dom_sf"/>
</dbReference>
<comment type="caution">
    <text evidence="9">The sequence shown here is derived from an EMBL/GenBank/DDBJ whole genome shotgun (WGS) entry which is preliminary data.</text>
</comment>
<dbReference type="Gene3D" id="3.30.70.270">
    <property type="match status" value="2"/>
</dbReference>
<evidence type="ECO:0000313" key="9">
    <source>
        <dbReference type="EMBL" id="CAI5714890.1"/>
    </source>
</evidence>
<dbReference type="SMART" id="SM00343">
    <property type="entry name" value="ZnF_C2HC"/>
    <property type="match status" value="1"/>
</dbReference>
<dbReference type="PANTHER" id="PTHR37984:SF5">
    <property type="entry name" value="PROTEIN NYNRIN-LIKE"/>
    <property type="match status" value="1"/>
</dbReference>
<accession>A0AAV0T4Y9</accession>
<dbReference type="AlphaFoldDB" id="A0AAV0T4Y9"/>
<reference evidence="9" key="1">
    <citation type="submission" date="2022-12" db="EMBL/GenBank/DDBJ databases">
        <authorList>
            <person name="Webb A."/>
        </authorList>
    </citation>
    <scope>NUCLEOTIDE SEQUENCE</scope>
    <source>
        <strain evidence="9">Pf2</strain>
    </source>
</reference>
<dbReference type="PROSITE" id="PS50158">
    <property type="entry name" value="ZF_CCHC"/>
    <property type="match status" value="1"/>
</dbReference>
<keyword evidence="2" id="KW-0548">Nucleotidyltransferase</keyword>
<keyword evidence="6" id="KW-0863">Zinc-finger</keyword>
<dbReference type="Pfam" id="PF17919">
    <property type="entry name" value="RT_RNaseH_2"/>
    <property type="match status" value="1"/>
</dbReference>
<dbReference type="CDD" id="cd00303">
    <property type="entry name" value="retropepsin_like"/>
    <property type="match status" value="1"/>
</dbReference>
<keyword evidence="5" id="KW-0511">Multifunctional enzyme</keyword>
<dbReference type="InterPro" id="IPR050951">
    <property type="entry name" value="Retrovirus_Pol_polyprotein"/>
</dbReference>
<keyword evidence="6" id="KW-0862">Zinc</keyword>
<evidence type="ECO:0000256" key="1">
    <source>
        <dbReference type="ARBA" id="ARBA00022679"/>
    </source>
</evidence>
<dbReference type="GO" id="GO:0004519">
    <property type="term" value="F:endonuclease activity"/>
    <property type="evidence" value="ECO:0007669"/>
    <property type="project" value="UniProtKB-KW"/>
</dbReference>